<reference evidence="6 7" key="1">
    <citation type="submission" date="2019-06" db="EMBL/GenBank/DDBJ databases">
        <title>Whole genome shotgun sequence of Zoogloea ramigera NBRC 15342.</title>
        <authorList>
            <person name="Hosoyama A."/>
            <person name="Uohara A."/>
            <person name="Ohji S."/>
            <person name="Ichikawa N."/>
        </authorList>
    </citation>
    <scope>NUCLEOTIDE SEQUENCE [LARGE SCALE GENOMIC DNA]</scope>
    <source>
        <strain evidence="6 7">NBRC 15342</strain>
    </source>
</reference>
<dbReference type="PROSITE" id="PS50931">
    <property type="entry name" value="HTH_LYSR"/>
    <property type="match status" value="1"/>
</dbReference>
<evidence type="ECO:0000256" key="2">
    <source>
        <dbReference type="ARBA" id="ARBA00023015"/>
    </source>
</evidence>
<dbReference type="SUPFAM" id="SSF46785">
    <property type="entry name" value="Winged helix' DNA-binding domain"/>
    <property type="match status" value="1"/>
</dbReference>
<dbReference type="Gene3D" id="3.40.190.290">
    <property type="match status" value="1"/>
</dbReference>
<dbReference type="GO" id="GO:0003677">
    <property type="term" value="F:DNA binding"/>
    <property type="evidence" value="ECO:0007669"/>
    <property type="project" value="UniProtKB-KW"/>
</dbReference>
<dbReference type="InterPro" id="IPR000847">
    <property type="entry name" value="LysR_HTH_N"/>
</dbReference>
<dbReference type="RefSeq" id="WP_141348735.1">
    <property type="nucleotide sequence ID" value="NZ_BJNV01000002.1"/>
</dbReference>
<accession>A0A4Y4CQ52</accession>
<dbReference type="Proteomes" id="UP000318422">
    <property type="component" value="Unassembled WGS sequence"/>
</dbReference>
<dbReference type="InterPro" id="IPR036390">
    <property type="entry name" value="WH_DNA-bd_sf"/>
</dbReference>
<sequence>MNQLDAMRTFMRVAELGSFAAVANQLGTVRSVVTRQVAALEEHLGVKLMVRSTRSLTLTSAGAAYLDKCRAILDMVDAAEAELMEERATPRGKLRVSLPLSYGLKRLAPLMLAFSQLYPEIQLAMDFTDRRINLIEEGVDLSVRVTGRLEPGDIVRKLGTSQLLALASPGYLALRGRPQHPSELMRHACIGYAPHGSGRPWVFMVDGRLESFALSFRLQANNGDVLAEAAAQGMGITIQPDFIAADYLAAGRLETLLDAFAPPPLGVYAVLPSNRYMPHAVRLLIEFLSERLGAGEG</sequence>
<feature type="domain" description="HTH lysR-type" evidence="5">
    <location>
        <begin position="1"/>
        <end position="59"/>
    </location>
</feature>
<dbReference type="PANTHER" id="PTHR30537:SF5">
    <property type="entry name" value="HTH-TYPE TRANSCRIPTIONAL ACTIVATOR TTDR-RELATED"/>
    <property type="match status" value="1"/>
</dbReference>
<organism evidence="6 7">
    <name type="scientific">Zoogloea ramigera</name>
    <dbReference type="NCBI Taxonomy" id="350"/>
    <lineage>
        <taxon>Bacteria</taxon>
        <taxon>Pseudomonadati</taxon>
        <taxon>Pseudomonadota</taxon>
        <taxon>Betaproteobacteria</taxon>
        <taxon>Rhodocyclales</taxon>
        <taxon>Zoogloeaceae</taxon>
        <taxon>Zoogloea</taxon>
    </lineage>
</organism>
<evidence type="ECO:0000313" key="6">
    <source>
        <dbReference type="EMBL" id="GEC93969.1"/>
    </source>
</evidence>
<keyword evidence="3" id="KW-0238">DNA-binding</keyword>
<evidence type="ECO:0000313" key="7">
    <source>
        <dbReference type="Proteomes" id="UP000318422"/>
    </source>
</evidence>
<dbReference type="SUPFAM" id="SSF53850">
    <property type="entry name" value="Periplasmic binding protein-like II"/>
    <property type="match status" value="1"/>
</dbReference>
<dbReference type="Pfam" id="PF00126">
    <property type="entry name" value="HTH_1"/>
    <property type="match status" value="1"/>
</dbReference>
<dbReference type="PANTHER" id="PTHR30537">
    <property type="entry name" value="HTH-TYPE TRANSCRIPTIONAL REGULATOR"/>
    <property type="match status" value="1"/>
</dbReference>
<name>A0A4Y4CQ52_ZOORA</name>
<comment type="caution">
    <text evidence="6">The sequence shown here is derived from an EMBL/GenBank/DDBJ whole genome shotgun (WGS) entry which is preliminary data.</text>
</comment>
<gene>
    <name evidence="6" type="ORF">ZRA01_00420</name>
</gene>
<dbReference type="Gene3D" id="1.10.10.10">
    <property type="entry name" value="Winged helix-like DNA-binding domain superfamily/Winged helix DNA-binding domain"/>
    <property type="match status" value="1"/>
</dbReference>
<evidence type="ECO:0000259" key="5">
    <source>
        <dbReference type="PROSITE" id="PS50931"/>
    </source>
</evidence>
<dbReference type="GO" id="GO:0003700">
    <property type="term" value="F:DNA-binding transcription factor activity"/>
    <property type="evidence" value="ECO:0007669"/>
    <property type="project" value="InterPro"/>
</dbReference>
<dbReference type="EMBL" id="BJNV01000002">
    <property type="protein sequence ID" value="GEC93969.1"/>
    <property type="molecule type" value="Genomic_DNA"/>
</dbReference>
<dbReference type="Pfam" id="PF03466">
    <property type="entry name" value="LysR_substrate"/>
    <property type="match status" value="1"/>
</dbReference>
<dbReference type="CDD" id="cd08422">
    <property type="entry name" value="PBP2_CrgA_like"/>
    <property type="match status" value="1"/>
</dbReference>
<evidence type="ECO:0000256" key="1">
    <source>
        <dbReference type="ARBA" id="ARBA00009437"/>
    </source>
</evidence>
<evidence type="ECO:0000256" key="3">
    <source>
        <dbReference type="ARBA" id="ARBA00023125"/>
    </source>
</evidence>
<dbReference type="InterPro" id="IPR058163">
    <property type="entry name" value="LysR-type_TF_proteobact-type"/>
</dbReference>
<dbReference type="FunFam" id="1.10.10.10:FF:000001">
    <property type="entry name" value="LysR family transcriptional regulator"/>
    <property type="match status" value="1"/>
</dbReference>
<keyword evidence="2" id="KW-0805">Transcription regulation</keyword>
<dbReference type="OrthoDB" id="8705920at2"/>
<dbReference type="InterPro" id="IPR005119">
    <property type="entry name" value="LysR_subst-bd"/>
</dbReference>
<keyword evidence="4" id="KW-0804">Transcription</keyword>
<keyword evidence="7" id="KW-1185">Reference proteome</keyword>
<evidence type="ECO:0000256" key="4">
    <source>
        <dbReference type="ARBA" id="ARBA00023163"/>
    </source>
</evidence>
<comment type="similarity">
    <text evidence="1">Belongs to the LysR transcriptional regulatory family.</text>
</comment>
<protein>
    <submittedName>
        <fullName evidence="6">LysR family transcriptional regulator</fullName>
    </submittedName>
</protein>
<proteinExistence type="inferred from homology"/>
<dbReference type="InterPro" id="IPR036388">
    <property type="entry name" value="WH-like_DNA-bd_sf"/>
</dbReference>
<dbReference type="AlphaFoldDB" id="A0A4Y4CQ52"/>